<evidence type="ECO:0000313" key="3">
    <source>
        <dbReference type="EMBL" id="KAF9521898.1"/>
    </source>
</evidence>
<keyword evidence="4" id="KW-1185">Reference proteome</keyword>
<feature type="compositionally biased region" description="Basic and acidic residues" evidence="1">
    <location>
        <begin position="63"/>
        <end position="74"/>
    </location>
</feature>
<accession>A0A9P6JI63</accession>
<dbReference type="AlphaFoldDB" id="A0A9P6JI63"/>
<dbReference type="Pfam" id="PF20415">
    <property type="entry name" value="DUF6699"/>
    <property type="match status" value="1"/>
</dbReference>
<comment type="caution">
    <text evidence="3">The sequence shown here is derived from an EMBL/GenBank/DDBJ whole genome shotgun (WGS) entry which is preliminary data.</text>
</comment>
<name>A0A9P6JI63_9AGAR</name>
<dbReference type="OrthoDB" id="3025904at2759"/>
<evidence type="ECO:0000259" key="2">
    <source>
        <dbReference type="Pfam" id="PF20415"/>
    </source>
</evidence>
<gene>
    <name evidence="3" type="ORF">CPB83DRAFT_911612</name>
</gene>
<feature type="compositionally biased region" description="Polar residues" evidence="1">
    <location>
        <begin position="169"/>
        <end position="191"/>
    </location>
</feature>
<dbReference type="InterPro" id="IPR046522">
    <property type="entry name" value="DUF6699"/>
</dbReference>
<reference evidence="3" key="1">
    <citation type="submission" date="2020-11" db="EMBL/GenBank/DDBJ databases">
        <authorList>
            <consortium name="DOE Joint Genome Institute"/>
            <person name="Ahrendt S."/>
            <person name="Riley R."/>
            <person name="Andreopoulos W."/>
            <person name="Labutti K."/>
            <person name="Pangilinan J."/>
            <person name="Ruiz-Duenas F.J."/>
            <person name="Barrasa J.M."/>
            <person name="Sanchez-Garcia M."/>
            <person name="Camarero S."/>
            <person name="Miyauchi S."/>
            <person name="Serrano A."/>
            <person name="Linde D."/>
            <person name="Babiker R."/>
            <person name="Drula E."/>
            <person name="Ayuso-Fernandez I."/>
            <person name="Pacheco R."/>
            <person name="Padilla G."/>
            <person name="Ferreira P."/>
            <person name="Barriuso J."/>
            <person name="Kellner H."/>
            <person name="Castanera R."/>
            <person name="Alfaro M."/>
            <person name="Ramirez L."/>
            <person name="Pisabarro A.G."/>
            <person name="Kuo A."/>
            <person name="Tritt A."/>
            <person name="Lipzen A."/>
            <person name="He G."/>
            <person name="Yan M."/>
            <person name="Ng V."/>
            <person name="Cullen D."/>
            <person name="Martin F."/>
            <person name="Rosso M.-N."/>
            <person name="Henrissat B."/>
            <person name="Hibbett D."/>
            <person name="Martinez A.T."/>
            <person name="Grigoriev I.V."/>
        </authorList>
    </citation>
    <scope>NUCLEOTIDE SEQUENCE</scope>
    <source>
        <strain evidence="3">CBS 506.95</strain>
    </source>
</reference>
<feature type="compositionally biased region" description="Pro residues" evidence="1">
    <location>
        <begin position="202"/>
        <end position="211"/>
    </location>
</feature>
<feature type="region of interest" description="Disordered" evidence="1">
    <location>
        <begin position="169"/>
        <end position="211"/>
    </location>
</feature>
<dbReference type="Proteomes" id="UP000807306">
    <property type="component" value="Unassembled WGS sequence"/>
</dbReference>
<evidence type="ECO:0000256" key="1">
    <source>
        <dbReference type="SAM" id="MobiDB-lite"/>
    </source>
</evidence>
<organism evidence="3 4">
    <name type="scientific">Crepidotus variabilis</name>
    <dbReference type="NCBI Taxonomy" id="179855"/>
    <lineage>
        <taxon>Eukaryota</taxon>
        <taxon>Fungi</taxon>
        <taxon>Dikarya</taxon>
        <taxon>Basidiomycota</taxon>
        <taxon>Agaricomycotina</taxon>
        <taxon>Agaricomycetes</taxon>
        <taxon>Agaricomycetidae</taxon>
        <taxon>Agaricales</taxon>
        <taxon>Agaricineae</taxon>
        <taxon>Crepidotaceae</taxon>
        <taxon>Crepidotus</taxon>
    </lineage>
</organism>
<feature type="compositionally biased region" description="Polar residues" evidence="1">
    <location>
        <begin position="44"/>
        <end position="58"/>
    </location>
</feature>
<protein>
    <recommendedName>
        <fullName evidence="2">DUF6699 domain-containing protein</fullName>
    </recommendedName>
</protein>
<proteinExistence type="predicted"/>
<feature type="region of interest" description="Disordered" evidence="1">
    <location>
        <begin position="18"/>
        <end position="88"/>
    </location>
</feature>
<dbReference type="EMBL" id="MU157976">
    <property type="protein sequence ID" value="KAF9521898.1"/>
    <property type="molecule type" value="Genomic_DNA"/>
</dbReference>
<feature type="domain" description="DUF6699" evidence="2">
    <location>
        <begin position="256"/>
        <end position="377"/>
    </location>
</feature>
<feature type="compositionally biased region" description="Low complexity" evidence="1">
    <location>
        <begin position="25"/>
        <end position="35"/>
    </location>
</feature>
<evidence type="ECO:0000313" key="4">
    <source>
        <dbReference type="Proteomes" id="UP000807306"/>
    </source>
</evidence>
<sequence length="399" mass="44622">MTAPYYCLPHPQVASPHFVGQSGLPPSSSPNWSNPHLSGYPQRKPQSSNYVSEATHTSFFPPDDTRPTARRSADHASPSFPISPSIGVVPPDVNNTPRHQFTIGVSPSTIDHRFLPPPDVDPVFMPPSIHYSTSGLSPLAIPGSIPPQHQSAANTPFVYPQNIHQYISHASNPNLSKPQHTGNSPPFNDSTLFGGPSSPFVDPSPVPPPEPSPTVGQYGINHLLNCTLGEYPYIDWILYQDITLARRRVLNTSGIERARVLNFSRLAVIPPTNSLQISAKEHDTPIGYAIRRWGPIQVHRTNHPITVGDVMQEVWAYFQHPLTDPELVSMEDEDPFFAEQTDDYCERRCDEQGIHPDGIRVRRRCDTLFDWVRFAGVRIEYEFASTKTLYLSVDKRNER</sequence>